<reference evidence="2" key="2">
    <citation type="submission" date="2022-01" db="EMBL/GenBank/DDBJ databases">
        <authorList>
            <person name="Yamashiro T."/>
            <person name="Shiraishi A."/>
            <person name="Satake H."/>
            <person name="Nakayama K."/>
        </authorList>
    </citation>
    <scope>NUCLEOTIDE SEQUENCE</scope>
</reference>
<feature type="compositionally biased region" description="Low complexity" evidence="1">
    <location>
        <begin position="335"/>
        <end position="347"/>
    </location>
</feature>
<dbReference type="Proteomes" id="UP001151760">
    <property type="component" value="Unassembled WGS sequence"/>
</dbReference>
<feature type="compositionally biased region" description="Basic and acidic residues" evidence="1">
    <location>
        <begin position="465"/>
        <end position="482"/>
    </location>
</feature>
<feature type="compositionally biased region" description="Acidic residues" evidence="1">
    <location>
        <begin position="423"/>
        <end position="434"/>
    </location>
</feature>
<feature type="region of interest" description="Disordered" evidence="1">
    <location>
        <begin position="225"/>
        <end position="264"/>
    </location>
</feature>
<feature type="compositionally biased region" description="Basic and acidic residues" evidence="1">
    <location>
        <begin position="489"/>
        <end position="509"/>
    </location>
</feature>
<proteinExistence type="predicted"/>
<evidence type="ECO:0000313" key="2">
    <source>
        <dbReference type="EMBL" id="GJT58512.1"/>
    </source>
</evidence>
<feature type="compositionally biased region" description="Acidic residues" evidence="1">
    <location>
        <begin position="441"/>
        <end position="456"/>
    </location>
</feature>
<name>A0ABQ5F709_9ASTR</name>
<feature type="region of interest" description="Disordered" evidence="1">
    <location>
        <begin position="367"/>
        <end position="515"/>
    </location>
</feature>
<keyword evidence="3" id="KW-1185">Reference proteome</keyword>
<gene>
    <name evidence="2" type="ORF">Tco_1002045</name>
</gene>
<comment type="caution">
    <text evidence="2">The sequence shown here is derived from an EMBL/GenBank/DDBJ whole genome shotgun (WGS) entry which is preliminary data.</text>
</comment>
<organism evidence="2 3">
    <name type="scientific">Tanacetum coccineum</name>
    <dbReference type="NCBI Taxonomy" id="301880"/>
    <lineage>
        <taxon>Eukaryota</taxon>
        <taxon>Viridiplantae</taxon>
        <taxon>Streptophyta</taxon>
        <taxon>Embryophyta</taxon>
        <taxon>Tracheophyta</taxon>
        <taxon>Spermatophyta</taxon>
        <taxon>Magnoliopsida</taxon>
        <taxon>eudicotyledons</taxon>
        <taxon>Gunneridae</taxon>
        <taxon>Pentapetalae</taxon>
        <taxon>asterids</taxon>
        <taxon>campanulids</taxon>
        <taxon>Asterales</taxon>
        <taxon>Asteraceae</taxon>
        <taxon>Asteroideae</taxon>
        <taxon>Anthemideae</taxon>
        <taxon>Anthemidinae</taxon>
        <taxon>Tanacetum</taxon>
    </lineage>
</organism>
<reference evidence="2" key="1">
    <citation type="journal article" date="2022" name="Int. J. Mol. Sci.">
        <title>Draft Genome of Tanacetum Coccineum: Genomic Comparison of Closely Related Tanacetum-Family Plants.</title>
        <authorList>
            <person name="Yamashiro T."/>
            <person name="Shiraishi A."/>
            <person name="Nakayama K."/>
            <person name="Satake H."/>
        </authorList>
    </citation>
    <scope>NUCLEOTIDE SEQUENCE</scope>
</reference>
<evidence type="ECO:0000256" key="1">
    <source>
        <dbReference type="SAM" id="MobiDB-lite"/>
    </source>
</evidence>
<feature type="region of interest" description="Disordered" evidence="1">
    <location>
        <begin position="574"/>
        <end position="609"/>
    </location>
</feature>
<feature type="compositionally biased region" description="Basic and acidic residues" evidence="1">
    <location>
        <begin position="370"/>
        <end position="379"/>
    </location>
</feature>
<feature type="compositionally biased region" description="Basic and acidic residues" evidence="1">
    <location>
        <begin position="592"/>
        <end position="609"/>
    </location>
</feature>
<feature type="region of interest" description="Disordered" evidence="1">
    <location>
        <begin position="324"/>
        <end position="352"/>
    </location>
</feature>
<sequence>MNPQETLQAFARDEKWVPFDERDKINSTNIRLETTVPQKEETFQLVIDIIKNSTTILNIYPRVEGKDFTDVSDDETALTFLLDLGYKGPLNRHTNIFVDHMHQPWRTLAAIINKCLSGKTASNDTLRIPGLTYCGGCLTEKMSIILNLFGKTLLTKLITGKKRDQGHFYKIKDDGIVSRLKFFRIGEDYQEYGHPIPDVMLTDAIKHSESYKMFIKYSTNQIPPKKSIGKGSKGKKTTKESQETVDVSEEYEPEPKPAKKKTARRRVVKKKVTLSADDNIISDDPDVALELDKSISQTKVEAARKLHAIHARIVTESAKKKFGGRSSKSVVIEDTLSASKSKPATSKAKLKGALSLTPVEQEAANIMQALKERVPDKSKVISATSSEGTGAKPGVLDEDKDIIEEKVILEWEDEQDSEHFNDDEKDGDADDESDDHVSDKQDDDDEDDQTESDEDDIYKYKIRVRKDEDVEMKDAEVEGSDKGDEEITDAAKEEAEKTLEAKDDTKKSELPPSSLSLFVSSDLSSLLDIPIQHETPQIESPLVHKIPVSVIPETTNLLPIPEIVTKTLVTTADPSPQHLRELTKKLTPTTKQESEKSPSEILKIKKEKV</sequence>
<protein>
    <submittedName>
        <fullName evidence="2">Uncharacterized protein</fullName>
    </submittedName>
</protein>
<accession>A0ABQ5F709</accession>
<evidence type="ECO:0000313" key="3">
    <source>
        <dbReference type="Proteomes" id="UP001151760"/>
    </source>
</evidence>
<dbReference type="EMBL" id="BQNB010017025">
    <property type="protein sequence ID" value="GJT58512.1"/>
    <property type="molecule type" value="Genomic_DNA"/>
</dbReference>